<feature type="transmembrane region" description="Helical" evidence="10">
    <location>
        <begin position="72"/>
        <end position="92"/>
    </location>
</feature>
<dbReference type="EMBL" id="CAMXCT030002307">
    <property type="protein sequence ID" value="CAL4784538.1"/>
    <property type="molecule type" value="Genomic_DNA"/>
</dbReference>
<evidence type="ECO:0000256" key="3">
    <source>
        <dbReference type="ARBA" id="ARBA00022448"/>
    </source>
</evidence>
<organism evidence="11">
    <name type="scientific">Cladocopium goreaui</name>
    <dbReference type="NCBI Taxonomy" id="2562237"/>
    <lineage>
        <taxon>Eukaryota</taxon>
        <taxon>Sar</taxon>
        <taxon>Alveolata</taxon>
        <taxon>Dinophyceae</taxon>
        <taxon>Suessiales</taxon>
        <taxon>Symbiodiniaceae</taxon>
        <taxon>Cladocopium</taxon>
    </lineage>
</organism>
<keyword evidence="4" id="KW-1003">Cell membrane</keyword>
<evidence type="ECO:0000313" key="13">
    <source>
        <dbReference type="EMBL" id="CAL4784538.1"/>
    </source>
</evidence>
<evidence type="ECO:0000256" key="8">
    <source>
        <dbReference type="ARBA" id="ARBA00022989"/>
    </source>
</evidence>
<dbReference type="GO" id="GO:0051119">
    <property type="term" value="F:sugar transmembrane transporter activity"/>
    <property type="evidence" value="ECO:0007669"/>
    <property type="project" value="InterPro"/>
</dbReference>
<evidence type="ECO:0000256" key="5">
    <source>
        <dbReference type="ARBA" id="ARBA00022597"/>
    </source>
</evidence>
<evidence type="ECO:0000256" key="4">
    <source>
        <dbReference type="ARBA" id="ARBA00022475"/>
    </source>
</evidence>
<evidence type="ECO:0000256" key="9">
    <source>
        <dbReference type="ARBA" id="ARBA00023136"/>
    </source>
</evidence>
<reference evidence="11" key="1">
    <citation type="submission" date="2022-10" db="EMBL/GenBank/DDBJ databases">
        <authorList>
            <person name="Chen Y."/>
            <person name="Dougan E. K."/>
            <person name="Chan C."/>
            <person name="Rhodes N."/>
            <person name="Thang M."/>
        </authorList>
    </citation>
    <scope>NUCLEOTIDE SEQUENCE</scope>
</reference>
<dbReference type="OrthoDB" id="409725at2759"/>
<dbReference type="GO" id="GO:0016301">
    <property type="term" value="F:kinase activity"/>
    <property type="evidence" value="ECO:0007669"/>
    <property type="project" value="UniProtKB-KW"/>
</dbReference>
<keyword evidence="13" id="KW-0418">Kinase</keyword>
<keyword evidence="9 10" id="KW-0472">Membrane</keyword>
<evidence type="ECO:0000256" key="7">
    <source>
        <dbReference type="ARBA" id="ARBA00022737"/>
    </source>
</evidence>
<gene>
    <name evidence="11" type="ORF">C1SCF055_LOCUS23631</name>
</gene>
<evidence type="ECO:0000256" key="10">
    <source>
        <dbReference type="SAM" id="Phobius"/>
    </source>
</evidence>
<evidence type="ECO:0000256" key="2">
    <source>
        <dbReference type="ARBA" id="ARBA00007809"/>
    </source>
</evidence>
<dbReference type="PANTHER" id="PTHR10791:SF30">
    <property type="entry name" value="SUGAR TRANSPORTER SWEET1"/>
    <property type="match status" value="1"/>
</dbReference>
<dbReference type="InterPro" id="IPR004316">
    <property type="entry name" value="SWEET_rpt"/>
</dbReference>
<sequence>MPAKIKFVNPASILSLHANCAAQVIYGLYRPVPAAVPANLFGLVASIYYLGTCWYSAWRLDALKSGAWSRSAALATIVTLSISMCMLSYAALQLHPEAAEHVGHLALFFSVCLFAAPLSSLRSVLRDRSSELLPMLPSLLGLLCSGCWCYIGRRHDSKPLWVPNFIGFLLSCVQLILIGIFPAKKLKTLPGETSP</sequence>
<dbReference type="AlphaFoldDB" id="A0A9P1CVT9"/>
<feature type="transmembrane region" description="Helical" evidence="10">
    <location>
        <begin position="40"/>
        <end position="60"/>
    </location>
</feature>
<keyword evidence="14" id="KW-1185">Reference proteome</keyword>
<protein>
    <submittedName>
        <fullName evidence="13">Mitogen-activated protein kinase kinase</fullName>
    </submittedName>
</protein>
<comment type="caution">
    <text evidence="11">The sequence shown here is derived from an EMBL/GenBank/DDBJ whole genome shotgun (WGS) entry which is preliminary data.</text>
</comment>
<keyword evidence="7" id="KW-0677">Repeat</keyword>
<dbReference type="InterPro" id="IPR047664">
    <property type="entry name" value="SWEET"/>
</dbReference>
<evidence type="ECO:0000256" key="6">
    <source>
        <dbReference type="ARBA" id="ARBA00022692"/>
    </source>
</evidence>
<accession>A0A9P1CVT9</accession>
<proteinExistence type="inferred from homology"/>
<keyword evidence="8 10" id="KW-1133">Transmembrane helix</keyword>
<name>A0A9P1CVT9_9DINO</name>
<evidence type="ECO:0000313" key="12">
    <source>
        <dbReference type="EMBL" id="CAL1150601.1"/>
    </source>
</evidence>
<feature type="transmembrane region" description="Helical" evidence="10">
    <location>
        <begin position="165"/>
        <end position="183"/>
    </location>
</feature>
<dbReference type="EMBL" id="CAMXCT020002307">
    <property type="protein sequence ID" value="CAL1150601.1"/>
    <property type="molecule type" value="Genomic_DNA"/>
</dbReference>
<dbReference type="Pfam" id="PF03083">
    <property type="entry name" value="MtN3_slv"/>
    <property type="match status" value="1"/>
</dbReference>
<keyword evidence="5" id="KW-0762">Sugar transport</keyword>
<comment type="subcellular location">
    <subcellularLocation>
        <location evidence="1">Cell membrane</location>
        <topology evidence="1">Multi-pass membrane protein</topology>
    </subcellularLocation>
</comment>
<dbReference type="Gene3D" id="1.20.1280.290">
    <property type="match status" value="1"/>
</dbReference>
<comment type="similarity">
    <text evidence="2">Belongs to the SWEET sugar transporter family.</text>
</comment>
<evidence type="ECO:0000313" key="11">
    <source>
        <dbReference type="EMBL" id="CAI3997226.1"/>
    </source>
</evidence>
<keyword evidence="13" id="KW-0808">Transferase</keyword>
<keyword evidence="3" id="KW-0813">Transport</keyword>
<evidence type="ECO:0000313" key="14">
    <source>
        <dbReference type="Proteomes" id="UP001152797"/>
    </source>
</evidence>
<dbReference type="EMBL" id="CAMXCT010002307">
    <property type="protein sequence ID" value="CAI3997226.1"/>
    <property type="molecule type" value="Genomic_DNA"/>
</dbReference>
<dbReference type="Proteomes" id="UP001152797">
    <property type="component" value="Unassembled WGS sequence"/>
</dbReference>
<feature type="transmembrane region" description="Helical" evidence="10">
    <location>
        <begin position="7"/>
        <end position="28"/>
    </location>
</feature>
<evidence type="ECO:0000256" key="1">
    <source>
        <dbReference type="ARBA" id="ARBA00004651"/>
    </source>
</evidence>
<dbReference type="GO" id="GO:0005886">
    <property type="term" value="C:plasma membrane"/>
    <property type="evidence" value="ECO:0007669"/>
    <property type="project" value="UniProtKB-SubCell"/>
</dbReference>
<dbReference type="PANTHER" id="PTHR10791">
    <property type="entry name" value="RAG1-ACTIVATING PROTEIN 1"/>
    <property type="match status" value="1"/>
</dbReference>
<feature type="transmembrane region" description="Helical" evidence="10">
    <location>
        <begin position="132"/>
        <end position="153"/>
    </location>
</feature>
<keyword evidence="6 10" id="KW-0812">Transmembrane</keyword>
<feature type="transmembrane region" description="Helical" evidence="10">
    <location>
        <begin position="104"/>
        <end position="125"/>
    </location>
</feature>
<reference evidence="12" key="2">
    <citation type="submission" date="2024-04" db="EMBL/GenBank/DDBJ databases">
        <authorList>
            <person name="Chen Y."/>
            <person name="Shah S."/>
            <person name="Dougan E. K."/>
            <person name="Thang M."/>
            <person name="Chan C."/>
        </authorList>
    </citation>
    <scope>NUCLEOTIDE SEQUENCE [LARGE SCALE GENOMIC DNA]</scope>
</reference>